<evidence type="ECO:0000256" key="2">
    <source>
        <dbReference type="ARBA" id="ARBA00006840"/>
    </source>
</evidence>
<dbReference type="GO" id="GO:0005886">
    <property type="term" value="C:plasma membrane"/>
    <property type="evidence" value="ECO:0007669"/>
    <property type="project" value="TreeGrafter"/>
</dbReference>
<evidence type="ECO:0000256" key="1">
    <source>
        <dbReference type="ARBA" id="ARBA00004141"/>
    </source>
</evidence>
<dbReference type="InterPro" id="IPR000301">
    <property type="entry name" value="Tetraspanin_animals"/>
</dbReference>
<evidence type="ECO:0000256" key="5">
    <source>
        <dbReference type="ARBA" id="ARBA00023136"/>
    </source>
</evidence>
<feature type="transmembrane region" description="Helical" evidence="7">
    <location>
        <begin position="85"/>
        <end position="108"/>
    </location>
</feature>
<dbReference type="AlphaFoldDB" id="A0A0X3P9G3"/>
<evidence type="ECO:0000256" key="4">
    <source>
        <dbReference type="ARBA" id="ARBA00022989"/>
    </source>
</evidence>
<dbReference type="PANTHER" id="PTHR19282">
    <property type="entry name" value="TETRASPANIN"/>
    <property type="match status" value="1"/>
</dbReference>
<comment type="subcellular location">
    <subcellularLocation>
        <location evidence="1 7">Membrane</location>
        <topology evidence="1 7">Multi-pass membrane protein</topology>
    </subcellularLocation>
</comment>
<dbReference type="PANTHER" id="PTHR19282:SF544">
    <property type="entry name" value="TETRASPANIN"/>
    <property type="match status" value="1"/>
</dbReference>
<dbReference type="SUPFAM" id="SSF48652">
    <property type="entry name" value="Tetraspanin"/>
    <property type="match status" value="1"/>
</dbReference>
<keyword evidence="4 7" id="KW-1133">Transmembrane helix</keyword>
<feature type="disulfide bond" evidence="6">
    <location>
        <begin position="139"/>
        <end position="172"/>
    </location>
</feature>
<evidence type="ECO:0000256" key="6">
    <source>
        <dbReference type="PIRSR" id="PIRSR002419-1"/>
    </source>
</evidence>
<dbReference type="PRINTS" id="PR00259">
    <property type="entry name" value="TMFOUR"/>
</dbReference>
<evidence type="ECO:0000313" key="8">
    <source>
        <dbReference type="EMBL" id="JAP48581.1"/>
    </source>
</evidence>
<feature type="disulfide bond" evidence="6">
    <location>
        <begin position="140"/>
        <end position="156"/>
    </location>
</feature>
<gene>
    <name evidence="8" type="primary">IM23</name>
    <name evidence="8" type="ORF">TR165108</name>
</gene>
<evidence type="ECO:0000256" key="3">
    <source>
        <dbReference type="ARBA" id="ARBA00022692"/>
    </source>
</evidence>
<keyword evidence="6" id="KW-1015">Disulfide bond</keyword>
<dbReference type="InterPro" id="IPR018503">
    <property type="entry name" value="Tetraspanin_CS"/>
</dbReference>
<reference evidence="8" key="1">
    <citation type="submission" date="2016-01" db="EMBL/GenBank/DDBJ databases">
        <title>Reference transcriptome for the parasite Schistocephalus solidus: insights into the molecular evolution of parasitism.</title>
        <authorList>
            <person name="Hebert F.O."/>
            <person name="Grambauer S."/>
            <person name="Barber I."/>
            <person name="Landry C.R."/>
            <person name="Aubin-Horth N."/>
        </authorList>
    </citation>
    <scope>NUCLEOTIDE SEQUENCE</scope>
</reference>
<accession>A0A0X3P9G3</accession>
<dbReference type="InterPro" id="IPR018499">
    <property type="entry name" value="Tetraspanin/Peripherin"/>
</dbReference>
<organism evidence="8">
    <name type="scientific">Schistocephalus solidus</name>
    <name type="common">Tapeworm</name>
    <dbReference type="NCBI Taxonomy" id="70667"/>
    <lineage>
        <taxon>Eukaryota</taxon>
        <taxon>Metazoa</taxon>
        <taxon>Spiralia</taxon>
        <taxon>Lophotrochozoa</taxon>
        <taxon>Platyhelminthes</taxon>
        <taxon>Cestoda</taxon>
        <taxon>Eucestoda</taxon>
        <taxon>Diphyllobothriidea</taxon>
        <taxon>Diphyllobothriidae</taxon>
        <taxon>Schistocephalus</taxon>
    </lineage>
</organism>
<name>A0A0X3P9G3_SCHSO</name>
<comment type="similarity">
    <text evidence="2 7">Belongs to the tetraspanin (TM4SF) family.</text>
</comment>
<feature type="transmembrane region" description="Helical" evidence="7">
    <location>
        <begin position="186"/>
        <end position="208"/>
    </location>
</feature>
<feature type="transmembrane region" description="Helical" evidence="7">
    <location>
        <begin position="16"/>
        <end position="36"/>
    </location>
</feature>
<protein>
    <recommendedName>
        <fullName evidence="7">Tetraspanin</fullName>
    </recommendedName>
</protein>
<dbReference type="EMBL" id="GEEE01014644">
    <property type="protein sequence ID" value="JAP48581.1"/>
    <property type="molecule type" value="Transcribed_RNA"/>
</dbReference>
<sequence>MGALYGGAKFLKFCTFFFNLIVFVCGIAVTAFGGYLYHQMSMHETDFYNVMSVTSIALMAVGTTVVVIGFLGCCGACFENVCMLVSFATIVAILLALQVTMVVLWLVYKDEAFDQLLYSIKSSFEVEEGGNRIQTNLKCCGYEIIPSIGDLPPSCCEYGVPCTHLNAYKQTCKQAFIALWESAGRIVLIVFGVLCVVQILAISVACFLQSKVRELRSF</sequence>
<keyword evidence="5 7" id="KW-0472">Membrane</keyword>
<proteinExistence type="inferred from homology"/>
<dbReference type="PIRSF" id="PIRSF002419">
    <property type="entry name" value="Tetraspanin"/>
    <property type="match status" value="1"/>
</dbReference>
<dbReference type="Pfam" id="PF00335">
    <property type="entry name" value="Tetraspanin"/>
    <property type="match status" value="1"/>
</dbReference>
<keyword evidence="3 7" id="KW-0812">Transmembrane</keyword>
<feature type="transmembrane region" description="Helical" evidence="7">
    <location>
        <begin position="56"/>
        <end position="78"/>
    </location>
</feature>
<dbReference type="InterPro" id="IPR008952">
    <property type="entry name" value="Tetraspanin_EC2_sf"/>
</dbReference>
<dbReference type="PROSITE" id="PS00421">
    <property type="entry name" value="TM4_1"/>
    <property type="match status" value="1"/>
</dbReference>
<evidence type="ECO:0000256" key="7">
    <source>
        <dbReference type="RuleBase" id="RU361218"/>
    </source>
</evidence>